<feature type="region of interest" description="Disordered" evidence="12">
    <location>
        <begin position="525"/>
        <end position="583"/>
    </location>
</feature>
<feature type="region of interest" description="Disordered" evidence="12">
    <location>
        <begin position="400"/>
        <end position="442"/>
    </location>
</feature>
<evidence type="ECO:0000256" key="12">
    <source>
        <dbReference type="SAM" id="MobiDB-lite"/>
    </source>
</evidence>
<evidence type="ECO:0000256" key="9">
    <source>
        <dbReference type="ARBA" id="ARBA00023315"/>
    </source>
</evidence>
<dbReference type="EMBL" id="QJNU01000175">
    <property type="protein sequence ID" value="RYP05249.1"/>
    <property type="molecule type" value="Genomic_DNA"/>
</dbReference>
<keyword evidence="6" id="KW-0805">Transcription regulation</keyword>
<dbReference type="PANTHER" id="PTHR10615:SF219">
    <property type="entry name" value="HISTONE ACETYLTRANSFERASE KAT5"/>
    <property type="match status" value="1"/>
</dbReference>
<feature type="region of interest" description="Disordered" evidence="12">
    <location>
        <begin position="314"/>
        <end position="352"/>
    </location>
</feature>
<feature type="compositionally biased region" description="Low complexity" evidence="12">
    <location>
        <begin position="18"/>
        <end position="28"/>
    </location>
</feature>
<feature type="compositionally biased region" description="Low complexity" evidence="12">
    <location>
        <begin position="630"/>
        <end position="642"/>
    </location>
</feature>
<dbReference type="Proteomes" id="UP000293360">
    <property type="component" value="Unassembled WGS sequence"/>
</dbReference>
<keyword evidence="4" id="KW-0863">Zinc-finger</keyword>
<evidence type="ECO:0000313" key="14">
    <source>
        <dbReference type="EMBL" id="RYP05249.1"/>
    </source>
</evidence>
<feature type="compositionally biased region" description="Basic and acidic residues" evidence="12">
    <location>
        <begin position="571"/>
        <end position="582"/>
    </location>
</feature>
<dbReference type="Gene3D" id="3.30.60.60">
    <property type="entry name" value="N-acetyl transferase-like"/>
    <property type="match status" value="1"/>
</dbReference>
<feature type="active site" description="Proton donor/acceptor" evidence="11">
    <location>
        <position position="496"/>
    </location>
</feature>
<sequence length="709" mass="75609">MPPQKRKRPQDDPADSTAQPIQAQPQAPTRRVTRRNPQGLLDDEKHQLRSGRVRAGALEKSIVVEPAPEPARGRKADAPKNSPDPSAVVPAKQTRKTRLATAHTEPSKENIEAPSKPQTTSTVAPPPKLLTSHDGPSHSAVRTRSPLPHSRTQSRAVLPKSCPQQRPLNNRIPSSSAAAVAASAAAPVTPKRAALAEKPLKQQQPPPTPRSDRNIDKVVLGDICFKAWYPSYYGKEVLGDVSGNAGGGKDMGARMVGGGGKRDPPVLDRLYVCPCCFKYSKELVAWWEHVRCCERKGTVPGRKVYTHPKGKVVRKTTASTAGSAAGNKGKGKKRGEVAAPTVEDNTEEEGEWSVWEVDGESERNLSLFAKLFLDNKSVFFDVSGFNYFLLVYTPHNAPPEAAAQQTPSSFSSNPDQDPQAPSPPTPPTITSPSSSSPRRPRPHIVGFFSKEKMSWDNNNLACILVFPPWQRKGLGSVLMGVSYEISRREGVLGGPEKPISELGRRGYRSFWAGEIARWLLGLEVRPPSASSPPSSSVTTIPSSTASSSESSSGAAGGGGEGGEDEGGGGEKGSRKAEGKARETQPLVVDVQMCSRATWIAPEDCLLVLREMGVVEEASPEPPGPNNTTVAPESAAAASSASVEAEDAAAKDGGPVAVSASPPRVRIDKAAVRRWVEANGIGLERTCDPDGFLEGYAVKEAQLPDDEVGE</sequence>
<keyword evidence="15" id="KW-1185">Reference proteome</keyword>
<dbReference type="GO" id="GO:0008270">
    <property type="term" value="F:zinc ion binding"/>
    <property type="evidence" value="ECO:0007669"/>
    <property type="project" value="UniProtKB-KW"/>
</dbReference>
<keyword evidence="2" id="KW-0808">Transferase</keyword>
<dbReference type="GO" id="GO:0046972">
    <property type="term" value="F:histone H4K16 acetyltransferase activity"/>
    <property type="evidence" value="ECO:0007669"/>
    <property type="project" value="TreeGrafter"/>
</dbReference>
<keyword evidence="7" id="KW-0804">Transcription</keyword>
<evidence type="ECO:0000256" key="11">
    <source>
        <dbReference type="PIRSR" id="PIRSR602717-51"/>
    </source>
</evidence>
<evidence type="ECO:0000256" key="7">
    <source>
        <dbReference type="ARBA" id="ARBA00023163"/>
    </source>
</evidence>
<feature type="region of interest" description="Disordered" evidence="12">
    <location>
        <begin position="1"/>
        <end position="175"/>
    </location>
</feature>
<dbReference type="Gene3D" id="3.40.630.30">
    <property type="match status" value="1"/>
</dbReference>
<dbReference type="SUPFAM" id="SSF55729">
    <property type="entry name" value="Acyl-CoA N-acyltransferases (Nat)"/>
    <property type="match status" value="1"/>
</dbReference>
<keyword evidence="9" id="KW-0012">Acyltransferase</keyword>
<evidence type="ECO:0000256" key="1">
    <source>
        <dbReference type="ARBA" id="ARBA00004123"/>
    </source>
</evidence>
<dbReference type="AlphaFoldDB" id="A0A4V1XB73"/>
<dbReference type="InterPro" id="IPR002717">
    <property type="entry name" value="HAT_MYST-type"/>
</dbReference>
<keyword evidence="5" id="KW-0862">Zinc</keyword>
<dbReference type="PANTHER" id="PTHR10615">
    <property type="entry name" value="HISTONE ACETYLTRANSFERASE"/>
    <property type="match status" value="1"/>
</dbReference>
<comment type="subcellular location">
    <subcellularLocation>
        <location evidence="1">Nucleus</location>
    </subcellularLocation>
</comment>
<evidence type="ECO:0000256" key="3">
    <source>
        <dbReference type="ARBA" id="ARBA00022723"/>
    </source>
</evidence>
<organism evidence="14 15">
    <name type="scientific">Monosporascus ibericus</name>
    <dbReference type="NCBI Taxonomy" id="155417"/>
    <lineage>
        <taxon>Eukaryota</taxon>
        <taxon>Fungi</taxon>
        <taxon>Dikarya</taxon>
        <taxon>Ascomycota</taxon>
        <taxon>Pezizomycotina</taxon>
        <taxon>Sordariomycetes</taxon>
        <taxon>Xylariomycetidae</taxon>
        <taxon>Xylariales</taxon>
        <taxon>Xylariales incertae sedis</taxon>
        <taxon>Monosporascus</taxon>
    </lineage>
</organism>
<accession>A0A4V1XB73</accession>
<feature type="compositionally biased region" description="Polar residues" evidence="12">
    <location>
        <begin position="403"/>
        <end position="416"/>
    </location>
</feature>
<gene>
    <name evidence="14" type="ORF">DL764_003956</name>
</gene>
<feature type="compositionally biased region" description="Pro residues" evidence="12">
    <location>
        <begin position="420"/>
        <end position="429"/>
    </location>
</feature>
<evidence type="ECO:0000256" key="2">
    <source>
        <dbReference type="ARBA" id="ARBA00022679"/>
    </source>
</evidence>
<feature type="region of interest" description="Disordered" evidence="12">
    <location>
        <begin position="190"/>
        <end position="214"/>
    </location>
</feature>
<evidence type="ECO:0000256" key="10">
    <source>
        <dbReference type="ARBA" id="ARBA00045805"/>
    </source>
</evidence>
<evidence type="ECO:0000256" key="8">
    <source>
        <dbReference type="ARBA" id="ARBA00023242"/>
    </source>
</evidence>
<feature type="compositionally biased region" description="Low complexity" evidence="12">
    <location>
        <begin position="315"/>
        <end position="327"/>
    </location>
</feature>
<name>A0A4V1XB73_9PEZI</name>
<dbReference type="PROSITE" id="PS51726">
    <property type="entry name" value="MYST_HAT"/>
    <property type="match status" value="1"/>
</dbReference>
<evidence type="ECO:0000256" key="5">
    <source>
        <dbReference type="ARBA" id="ARBA00022833"/>
    </source>
</evidence>
<evidence type="ECO:0000256" key="4">
    <source>
        <dbReference type="ARBA" id="ARBA00022771"/>
    </source>
</evidence>
<evidence type="ECO:0000256" key="6">
    <source>
        <dbReference type="ARBA" id="ARBA00023015"/>
    </source>
</evidence>
<comment type="function">
    <text evidence="10">Catalytic component of the NuA4 histone acetyltransferase (HAT) complex which is involved in epigenetic transcriptional activation of selected genes principally by acetylation of nucleosomal histones H4, H3, H2B, H2A and H2A variant H2A.Z. Acetylates histone H4 to form H4K5ac, H4K8ac, H4K12ac and H4K16ac, histone H3 to form H3K14ac, and histone H2A to form H2AK4ac and H2AK7ac. The NuA4 complex is involved in the DNA damage response and is required for chromosome segregation. The NuA4 complex plays a direct role in repair of DNA double-strand breaks (DSBs) through homologous recombination. Recruitment to promoters depends on H3K4me. Also acetylates non-histone proteins. In addition to protein acetyltransferase, can use different acyl-CoA substrates, such as 2-hydroxyisobutanoyl-CoA (2-hydroxyisobutyryl-CoA) or (2E)-butenoyl-CoA (crotonyl-CoA), and is able to mediate protein 2-hydroxyisobutyrylation and crotonylation, respectively.</text>
</comment>
<dbReference type="GO" id="GO:0035267">
    <property type="term" value="C:NuA4 histone acetyltransferase complex"/>
    <property type="evidence" value="ECO:0007669"/>
    <property type="project" value="TreeGrafter"/>
</dbReference>
<feature type="compositionally biased region" description="Polar residues" evidence="12">
    <location>
        <begin position="162"/>
        <end position="172"/>
    </location>
</feature>
<evidence type="ECO:0000313" key="15">
    <source>
        <dbReference type="Proteomes" id="UP000293360"/>
    </source>
</evidence>
<comment type="caution">
    <text evidence="14">The sequence shown here is derived from an EMBL/GenBank/DDBJ whole genome shotgun (WGS) entry which is preliminary data.</text>
</comment>
<keyword evidence="3" id="KW-0479">Metal-binding</keyword>
<dbReference type="GO" id="GO:0006355">
    <property type="term" value="P:regulation of DNA-templated transcription"/>
    <property type="evidence" value="ECO:0007669"/>
    <property type="project" value="InterPro"/>
</dbReference>
<protein>
    <recommendedName>
        <fullName evidence="13">MYST-type HAT domain-containing protein</fullName>
    </recommendedName>
</protein>
<feature type="compositionally biased region" description="Low complexity" evidence="12">
    <location>
        <begin position="531"/>
        <end position="553"/>
    </location>
</feature>
<feature type="region of interest" description="Disordered" evidence="12">
    <location>
        <begin position="615"/>
        <end position="662"/>
    </location>
</feature>
<feature type="domain" description="MYST-type HAT" evidence="13">
    <location>
        <begin position="210"/>
        <end position="676"/>
    </location>
</feature>
<evidence type="ECO:0000259" key="13">
    <source>
        <dbReference type="PROSITE" id="PS51726"/>
    </source>
</evidence>
<dbReference type="InterPro" id="IPR050603">
    <property type="entry name" value="MYST_HAT"/>
</dbReference>
<dbReference type="GO" id="GO:0005634">
    <property type="term" value="C:nucleus"/>
    <property type="evidence" value="ECO:0007669"/>
    <property type="project" value="UniProtKB-SubCell"/>
</dbReference>
<dbReference type="Pfam" id="PF01853">
    <property type="entry name" value="MOZ_SAS"/>
    <property type="match status" value="2"/>
</dbReference>
<dbReference type="OrthoDB" id="787137at2759"/>
<keyword evidence="8" id="KW-0539">Nucleus</keyword>
<dbReference type="InterPro" id="IPR016181">
    <property type="entry name" value="Acyl_CoA_acyltransferase"/>
</dbReference>
<proteinExistence type="predicted"/>
<reference evidence="14 15" key="1">
    <citation type="submission" date="2018-06" db="EMBL/GenBank/DDBJ databases">
        <title>Complete Genomes of Monosporascus.</title>
        <authorList>
            <person name="Robinson A.J."/>
            <person name="Natvig D.O."/>
        </authorList>
    </citation>
    <scope>NUCLEOTIDE SEQUENCE [LARGE SCALE GENOMIC DNA]</scope>
    <source>
        <strain evidence="14 15">CBS 110550</strain>
    </source>
</reference>
<dbReference type="STRING" id="155417.A0A4V1XB73"/>